<dbReference type="GO" id="GO:0005736">
    <property type="term" value="C:RNA polymerase I complex"/>
    <property type="evidence" value="ECO:0007669"/>
    <property type="project" value="TreeGrafter"/>
</dbReference>
<dbReference type="GO" id="GO:0005665">
    <property type="term" value="C:RNA polymerase II, core complex"/>
    <property type="evidence" value="ECO:0007669"/>
    <property type="project" value="TreeGrafter"/>
</dbReference>
<keyword evidence="3" id="KW-0804">Transcription</keyword>
<dbReference type="HAMAP" id="MF_00025">
    <property type="entry name" value="RNApol_Rpo5_RPB5"/>
    <property type="match status" value="1"/>
</dbReference>
<dbReference type="PIRSF" id="PIRSF000747">
    <property type="entry name" value="RPB5"/>
    <property type="match status" value="1"/>
</dbReference>
<dbReference type="FunFam" id="3.90.940.20:FF:000001">
    <property type="entry name" value="DNA-directed RNA polymerases I, II, and III subunit RPABC1"/>
    <property type="match status" value="1"/>
</dbReference>
<dbReference type="InterPro" id="IPR014381">
    <property type="entry name" value="Arch_Rpo5/euc_Rpb5"/>
</dbReference>
<reference evidence="10 11" key="1">
    <citation type="journal article" date="2019" name="Sci. Rep.">
        <title>Comparative genomics of chytrid fungi reveal insights into the obligate biotrophic and pathogenic lifestyle of Synchytrium endobioticum.</title>
        <authorList>
            <person name="van de Vossenberg B.T.L.H."/>
            <person name="Warris S."/>
            <person name="Nguyen H.D.T."/>
            <person name="van Gent-Pelzer M.P.E."/>
            <person name="Joly D.L."/>
            <person name="van de Geest H.C."/>
            <person name="Bonants P.J.M."/>
            <person name="Smith D.S."/>
            <person name="Levesque C.A."/>
            <person name="van der Lee T.A.J."/>
        </authorList>
    </citation>
    <scope>NUCLEOTIDE SEQUENCE [LARGE SCALE GENOMIC DNA]</scope>
    <source>
        <strain evidence="8 11">LEV6574</strain>
        <strain evidence="9 10">MB42</strain>
    </source>
</reference>
<evidence type="ECO:0000256" key="4">
    <source>
        <dbReference type="ARBA" id="ARBA00023242"/>
    </source>
</evidence>
<dbReference type="EMBL" id="QEAN01000063">
    <property type="protein sequence ID" value="TPX50712.1"/>
    <property type="molecule type" value="Genomic_DNA"/>
</dbReference>
<dbReference type="GO" id="GO:0005666">
    <property type="term" value="C:RNA polymerase III complex"/>
    <property type="evidence" value="ECO:0007669"/>
    <property type="project" value="TreeGrafter"/>
</dbReference>
<dbReference type="VEuPathDB" id="FungiDB:SeMB42_g02141"/>
<evidence type="ECO:0000256" key="2">
    <source>
        <dbReference type="ARBA" id="ARBA00020809"/>
    </source>
</evidence>
<evidence type="ECO:0000313" key="11">
    <source>
        <dbReference type="Proteomes" id="UP000320475"/>
    </source>
</evidence>
<dbReference type="Pfam" id="PF03871">
    <property type="entry name" value="RNA_pol_Rpb5_N"/>
    <property type="match status" value="1"/>
</dbReference>
<dbReference type="GO" id="GO:0042797">
    <property type="term" value="P:tRNA transcription by RNA polymerase III"/>
    <property type="evidence" value="ECO:0007669"/>
    <property type="project" value="TreeGrafter"/>
</dbReference>
<evidence type="ECO:0000313" key="9">
    <source>
        <dbReference type="EMBL" id="TPX50712.1"/>
    </source>
</evidence>
<evidence type="ECO:0000256" key="1">
    <source>
        <dbReference type="ARBA" id="ARBA00004123"/>
    </source>
</evidence>
<dbReference type="GO" id="GO:0003899">
    <property type="term" value="F:DNA-directed RNA polymerase activity"/>
    <property type="evidence" value="ECO:0007669"/>
    <property type="project" value="InterPro"/>
</dbReference>
<dbReference type="InterPro" id="IPR005571">
    <property type="entry name" value="RNA_pol_Rpb5_N"/>
</dbReference>
<dbReference type="GO" id="GO:0006366">
    <property type="term" value="P:transcription by RNA polymerase II"/>
    <property type="evidence" value="ECO:0007669"/>
    <property type="project" value="TreeGrafter"/>
</dbReference>
<dbReference type="Proteomes" id="UP000317494">
    <property type="component" value="Unassembled WGS sequence"/>
</dbReference>
<protein>
    <recommendedName>
        <fullName evidence="2">DNA-directed RNA polymerases I, II, and III subunit RPABC1</fullName>
    </recommendedName>
</protein>
<evidence type="ECO:0000256" key="3">
    <source>
        <dbReference type="ARBA" id="ARBA00023163"/>
    </source>
</evidence>
<evidence type="ECO:0000259" key="6">
    <source>
        <dbReference type="Pfam" id="PF01191"/>
    </source>
</evidence>
<dbReference type="SUPFAM" id="SSF55287">
    <property type="entry name" value="RPB5-like RNA polymerase subunit"/>
    <property type="match status" value="1"/>
</dbReference>
<dbReference type="Gene3D" id="3.40.1340.10">
    <property type="entry name" value="RNA polymerase, Rpb5, N-terminal domain"/>
    <property type="match status" value="1"/>
</dbReference>
<dbReference type="SUPFAM" id="SSF53036">
    <property type="entry name" value="Eukaryotic RPB5 N-terminal domain"/>
    <property type="match status" value="1"/>
</dbReference>
<comment type="subcellular location">
    <subcellularLocation>
        <location evidence="1">Nucleus</location>
    </subcellularLocation>
</comment>
<dbReference type="InterPro" id="IPR035913">
    <property type="entry name" value="RPB5-like_sf"/>
</dbReference>
<feature type="domain" description="RNA polymerase subunit H/Rpb5 C-terminal" evidence="6">
    <location>
        <begin position="139"/>
        <end position="211"/>
    </location>
</feature>
<feature type="domain" description="RNA polymerase Rpb5 N-terminal" evidence="7">
    <location>
        <begin position="9"/>
        <end position="96"/>
    </location>
</feature>
<dbReference type="InterPro" id="IPR036710">
    <property type="entry name" value="RNA_pol_Rpb5_N_sf"/>
</dbReference>
<accession>A0A507CNG6</accession>
<organism evidence="8 11">
    <name type="scientific">Synchytrium endobioticum</name>
    <dbReference type="NCBI Taxonomy" id="286115"/>
    <lineage>
        <taxon>Eukaryota</taxon>
        <taxon>Fungi</taxon>
        <taxon>Fungi incertae sedis</taxon>
        <taxon>Chytridiomycota</taxon>
        <taxon>Chytridiomycota incertae sedis</taxon>
        <taxon>Chytridiomycetes</taxon>
        <taxon>Synchytriales</taxon>
        <taxon>Synchytriaceae</taxon>
        <taxon>Synchytrium</taxon>
    </lineage>
</organism>
<dbReference type="STRING" id="286115.A0A507CNG6"/>
<keyword evidence="10" id="KW-1185">Reference proteome</keyword>
<dbReference type="AlphaFoldDB" id="A0A507CNG6"/>
<comment type="similarity">
    <text evidence="5">Belongs to the archaeal Rpo5/eukaryotic RPB5 RNA polymerase subunit family.</text>
</comment>
<dbReference type="EMBL" id="QEAM01000371">
    <property type="protein sequence ID" value="TPX40677.1"/>
    <property type="molecule type" value="Genomic_DNA"/>
</dbReference>
<evidence type="ECO:0000259" key="7">
    <source>
        <dbReference type="Pfam" id="PF03871"/>
    </source>
</evidence>
<dbReference type="GO" id="GO:0006362">
    <property type="term" value="P:transcription elongation by RNA polymerase I"/>
    <property type="evidence" value="ECO:0007669"/>
    <property type="project" value="TreeGrafter"/>
</dbReference>
<dbReference type="InterPro" id="IPR000783">
    <property type="entry name" value="RNA_pol_subH/Rpb5_C"/>
</dbReference>
<evidence type="ECO:0000256" key="5">
    <source>
        <dbReference type="ARBA" id="ARBA00025765"/>
    </source>
</evidence>
<evidence type="ECO:0000313" key="8">
    <source>
        <dbReference type="EMBL" id="TPX40677.1"/>
    </source>
</evidence>
<name>A0A507CNG6_9FUNG</name>
<dbReference type="Gene3D" id="3.90.940.20">
    <property type="entry name" value="RPB5-like RNA polymerase subunit"/>
    <property type="match status" value="1"/>
</dbReference>
<dbReference type="FunFam" id="3.40.1340.10:FF:000001">
    <property type="entry name" value="DNA-directed RNA polymerases I, II, and III subunit RPABC1"/>
    <property type="match status" value="1"/>
</dbReference>
<comment type="caution">
    <text evidence="8">The sequence shown here is derived from an EMBL/GenBank/DDBJ whole genome shotgun (WGS) entry which is preliminary data.</text>
</comment>
<dbReference type="GO" id="GO:0003677">
    <property type="term" value="F:DNA binding"/>
    <property type="evidence" value="ECO:0007669"/>
    <property type="project" value="InterPro"/>
</dbReference>
<keyword evidence="4" id="KW-0539">Nucleus</keyword>
<dbReference type="OrthoDB" id="248779at2759"/>
<evidence type="ECO:0000313" key="10">
    <source>
        <dbReference type="Proteomes" id="UP000317494"/>
    </source>
</evidence>
<gene>
    <name evidence="8" type="ORF">SeLEV6574_g06487</name>
    <name evidence="9" type="ORF">SeMB42_g02141</name>
</gene>
<dbReference type="Pfam" id="PF01191">
    <property type="entry name" value="RNA_pol_Rpb5_C"/>
    <property type="match status" value="1"/>
</dbReference>
<dbReference type="Proteomes" id="UP000320475">
    <property type="component" value="Unassembled WGS sequence"/>
</dbReference>
<sequence>MSTSMTPEEQETSRLFRIYKTILEMVSDRGYQVAQAQMQQNLEQFKATYCPNGRPDRATMSFIVKLPDERGGAELLVVFHDEKVGKEVVKQIFKRMQDSQYPKAILVYQKSLTSQANQIVQEMQQQYSLELFNENDLLVNITKHVLVPRHEVMSRAEKKQLLDRYRLRETQLPRIQIHDPISKYYGLKRGDVVRIIRPSETAGKYVTYRLCW</sequence>
<proteinExistence type="inferred from homology"/>
<dbReference type="PANTHER" id="PTHR10535">
    <property type="entry name" value="DNA-DIRECTED RNA POLYMERASES I, II, AND III SUBUNIT RPABC1"/>
    <property type="match status" value="1"/>
</dbReference>
<dbReference type="PANTHER" id="PTHR10535:SF0">
    <property type="entry name" value="DNA-DIRECTED RNA POLYMERASES I, II, AND III SUBUNIT RPABC1"/>
    <property type="match status" value="1"/>
</dbReference>
<dbReference type="NCBIfam" id="NF007129">
    <property type="entry name" value="PRK09570.1"/>
    <property type="match status" value="1"/>
</dbReference>